<dbReference type="RefSeq" id="WP_322459328.1">
    <property type="nucleotide sequence ID" value="NZ_WNVC01001132.1"/>
</dbReference>
<protein>
    <submittedName>
        <fullName evidence="3">Polysaccharide biosynthesis protein</fullName>
    </submittedName>
</protein>
<feature type="non-terminal residue" evidence="3">
    <location>
        <position position="145"/>
    </location>
</feature>
<dbReference type="PANTHER" id="PTHR43318:SF1">
    <property type="entry name" value="POLYSACCHARIDE BIOSYNTHESIS PROTEIN EPSC-RELATED"/>
    <property type="match status" value="1"/>
</dbReference>
<sequence>DITRYFMLIPEAAQLVLQAGAVAKGGEIFVLDMGKPVKIYDLALDLIRLSGFTPEKDIKIEIVGLRPGEKLYEELLMAENKLSETKHEKIFIEMPSNIDYELLKDKIQILVSASKMENKEKVKYELKKIVPTYTRLDEVATTSTN</sequence>
<comment type="caution">
    <text evidence="3">The sequence shown here is derived from an EMBL/GenBank/DDBJ whole genome shotgun (WGS) entry which is preliminary data.</text>
</comment>
<comment type="similarity">
    <text evidence="1">Belongs to the polysaccharide synthase family.</text>
</comment>
<evidence type="ECO:0000259" key="2">
    <source>
        <dbReference type="Pfam" id="PF02719"/>
    </source>
</evidence>
<dbReference type="InterPro" id="IPR051203">
    <property type="entry name" value="Polysaccharide_Synthase-Rel"/>
</dbReference>
<dbReference type="Pfam" id="PF02719">
    <property type="entry name" value="Polysacc_synt_2"/>
    <property type="match status" value="1"/>
</dbReference>
<evidence type="ECO:0000313" key="4">
    <source>
        <dbReference type="Proteomes" id="UP001291306"/>
    </source>
</evidence>
<evidence type="ECO:0000256" key="1">
    <source>
        <dbReference type="ARBA" id="ARBA00007430"/>
    </source>
</evidence>
<proteinExistence type="inferred from homology"/>
<reference evidence="3" key="1">
    <citation type="submission" date="2019-11" db="EMBL/GenBank/DDBJ databases">
        <title>Characterization of Clostridium perfringens isolates from swine manure treated agricultural soils.</title>
        <authorList>
            <person name="Wushke S.T."/>
        </authorList>
    </citation>
    <scope>NUCLEOTIDE SEQUENCE</scope>
    <source>
        <strain evidence="3">X26</strain>
    </source>
</reference>
<dbReference type="AlphaFoldDB" id="A0AAW9IB49"/>
<accession>A0AAW9IB49</accession>
<dbReference type="Proteomes" id="UP001291306">
    <property type="component" value="Unassembled WGS sequence"/>
</dbReference>
<organism evidence="3 4">
    <name type="scientific">Clostridium perfringens</name>
    <dbReference type="NCBI Taxonomy" id="1502"/>
    <lineage>
        <taxon>Bacteria</taxon>
        <taxon>Bacillati</taxon>
        <taxon>Bacillota</taxon>
        <taxon>Clostridia</taxon>
        <taxon>Eubacteriales</taxon>
        <taxon>Clostridiaceae</taxon>
        <taxon>Clostridium</taxon>
    </lineage>
</organism>
<feature type="non-terminal residue" evidence="3">
    <location>
        <position position="1"/>
    </location>
</feature>
<dbReference type="Gene3D" id="3.40.50.720">
    <property type="entry name" value="NAD(P)-binding Rossmann-like Domain"/>
    <property type="match status" value="1"/>
</dbReference>
<dbReference type="PANTHER" id="PTHR43318">
    <property type="entry name" value="UDP-N-ACETYLGLUCOSAMINE 4,6-DEHYDRATASE"/>
    <property type="match status" value="1"/>
</dbReference>
<gene>
    <name evidence="3" type="ORF">GNF79_19485</name>
</gene>
<dbReference type="SUPFAM" id="SSF51735">
    <property type="entry name" value="NAD(P)-binding Rossmann-fold domains"/>
    <property type="match status" value="1"/>
</dbReference>
<evidence type="ECO:0000313" key="3">
    <source>
        <dbReference type="EMBL" id="MDZ5001194.1"/>
    </source>
</evidence>
<dbReference type="InterPro" id="IPR003869">
    <property type="entry name" value="Polysac_CapD-like"/>
</dbReference>
<dbReference type="InterPro" id="IPR036291">
    <property type="entry name" value="NAD(P)-bd_dom_sf"/>
</dbReference>
<feature type="domain" description="Polysaccharide biosynthesis protein CapD-like" evidence="2">
    <location>
        <begin position="1"/>
        <end position="93"/>
    </location>
</feature>
<dbReference type="EMBL" id="WNVC01001132">
    <property type="protein sequence ID" value="MDZ5001194.1"/>
    <property type="molecule type" value="Genomic_DNA"/>
</dbReference>
<name>A0AAW9IB49_CLOPF</name>